<evidence type="ECO:0000313" key="3">
    <source>
        <dbReference type="EnsemblMetazoa" id="tetur14g03890.1"/>
    </source>
</evidence>
<keyword evidence="1" id="KW-0479">Metal-binding</keyword>
<sequence>MEASMNCDGIVTDLKITDSDSSAEPATAAKSNKRCAKMSTSKSCFKQLEFEMKKRRILMKEKSKRWARKSEVDYSWTCVRQHYSHIQRIANCVDKILPLIKDDLSIGSRHIICCVCFKPFTRSYWQQHVISKHFYRLYKCIHCDHASSIADNLDRHMKRAHDSSTITPSHVLIEEESSEDDCDVMCCNPDSQGP</sequence>
<evidence type="ECO:0000256" key="1">
    <source>
        <dbReference type="PROSITE-ProRule" id="PRU00042"/>
    </source>
</evidence>
<evidence type="ECO:0000313" key="4">
    <source>
        <dbReference type="Proteomes" id="UP000015104"/>
    </source>
</evidence>
<feature type="domain" description="C2H2-type" evidence="2">
    <location>
        <begin position="138"/>
        <end position="166"/>
    </location>
</feature>
<accession>T1KLW4</accession>
<dbReference type="GO" id="GO:0008270">
    <property type="term" value="F:zinc ion binding"/>
    <property type="evidence" value="ECO:0007669"/>
    <property type="project" value="UniProtKB-KW"/>
</dbReference>
<dbReference type="SMART" id="SM00355">
    <property type="entry name" value="ZnF_C2H2"/>
    <property type="match status" value="2"/>
</dbReference>
<reference evidence="4" key="1">
    <citation type="submission" date="2011-08" db="EMBL/GenBank/DDBJ databases">
        <authorList>
            <person name="Rombauts S."/>
        </authorList>
    </citation>
    <scope>NUCLEOTIDE SEQUENCE</scope>
    <source>
        <strain evidence="4">London</strain>
    </source>
</reference>
<dbReference type="EMBL" id="CAEY01000212">
    <property type="status" value="NOT_ANNOTATED_CDS"/>
    <property type="molecule type" value="Genomic_DNA"/>
</dbReference>
<dbReference type="PROSITE" id="PS50157">
    <property type="entry name" value="ZINC_FINGER_C2H2_2"/>
    <property type="match status" value="1"/>
</dbReference>
<reference evidence="3" key="2">
    <citation type="submission" date="2015-06" db="UniProtKB">
        <authorList>
            <consortium name="EnsemblMetazoa"/>
        </authorList>
    </citation>
    <scope>IDENTIFICATION</scope>
</reference>
<protein>
    <recommendedName>
        <fullName evidence="2">C2H2-type domain-containing protein</fullName>
    </recommendedName>
</protein>
<proteinExistence type="predicted"/>
<dbReference type="AlphaFoldDB" id="T1KLW4"/>
<dbReference type="InterPro" id="IPR013087">
    <property type="entry name" value="Znf_C2H2_type"/>
</dbReference>
<dbReference type="HOGENOM" id="CLU_1442804_0_0_1"/>
<dbReference type="EnsemblMetazoa" id="tetur14g03890.1">
    <property type="protein sequence ID" value="tetur14g03890.1"/>
    <property type="gene ID" value="tetur14g03890"/>
</dbReference>
<organism evidence="3 4">
    <name type="scientific">Tetranychus urticae</name>
    <name type="common">Two-spotted spider mite</name>
    <dbReference type="NCBI Taxonomy" id="32264"/>
    <lineage>
        <taxon>Eukaryota</taxon>
        <taxon>Metazoa</taxon>
        <taxon>Ecdysozoa</taxon>
        <taxon>Arthropoda</taxon>
        <taxon>Chelicerata</taxon>
        <taxon>Arachnida</taxon>
        <taxon>Acari</taxon>
        <taxon>Acariformes</taxon>
        <taxon>Trombidiformes</taxon>
        <taxon>Prostigmata</taxon>
        <taxon>Eleutherengona</taxon>
        <taxon>Raphignathae</taxon>
        <taxon>Tetranychoidea</taxon>
        <taxon>Tetranychidae</taxon>
        <taxon>Tetranychus</taxon>
    </lineage>
</organism>
<keyword evidence="4" id="KW-1185">Reference proteome</keyword>
<name>T1KLW4_TETUR</name>
<keyword evidence="1" id="KW-0862">Zinc</keyword>
<dbReference type="Gene3D" id="3.30.160.60">
    <property type="entry name" value="Classic Zinc Finger"/>
    <property type="match status" value="1"/>
</dbReference>
<keyword evidence="1" id="KW-0863">Zinc-finger</keyword>
<dbReference type="Proteomes" id="UP000015104">
    <property type="component" value="Unassembled WGS sequence"/>
</dbReference>
<evidence type="ECO:0000259" key="2">
    <source>
        <dbReference type="PROSITE" id="PS50157"/>
    </source>
</evidence>